<accession>A0A8S9XRJ4</accession>
<reference evidence="2" key="1">
    <citation type="journal article" date="2021" name="Mol. Ecol. Resour.">
        <title>Apolygus lucorum genome provides insights into omnivorousness and mesophyll feeding.</title>
        <authorList>
            <person name="Liu Y."/>
            <person name="Liu H."/>
            <person name="Wang H."/>
            <person name="Huang T."/>
            <person name="Liu B."/>
            <person name="Yang B."/>
            <person name="Yin L."/>
            <person name="Li B."/>
            <person name="Zhang Y."/>
            <person name="Zhang S."/>
            <person name="Jiang F."/>
            <person name="Zhang X."/>
            <person name="Ren Y."/>
            <person name="Wang B."/>
            <person name="Wang S."/>
            <person name="Lu Y."/>
            <person name="Wu K."/>
            <person name="Fan W."/>
            <person name="Wang G."/>
        </authorList>
    </citation>
    <scope>NUCLEOTIDE SEQUENCE</scope>
    <source>
        <strain evidence="2">12Hb</strain>
    </source>
</reference>
<feature type="region of interest" description="Disordered" evidence="1">
    <location>
        <begin position="75"/>
        <end position="104"/>
    </location>
</feature>
<dbReference type="EMBL" id="WIXP02000004">
    <property type="protein sequence ID" value="KAF6211682.1"/>
    <property type="molecule type" value="Genomic_DNA"/>
</dbReference>
<proteinExistence type="predicted"/>
<gene>
    <name evidence="2" type="ORF">GE061_012196</name>
</gene>
<organism evidence="2 3">
    <name type="scientific">Apolygus lucorum</name>
    <name type="common">Small green plant bug</name>
    <name type="synonym">Lygocoris lucorum</name>
    <dbReference type="NCBI Taxonomy" id="248454"/>
    <lineage>
        <taxon>Eukaryota</taxon>
        <taxon>Metazoa</taxon>
        <taxon>Ecdysozoa</taxon>
        <taxon>Arthropoda</taxon>
        <taxon>Hexapoda</taxon>
        <taxon>Insecta</taxon>
        <taxon>Pterygota</taxon>
        <taxon>Neoptera</taxon>
        <taxon>Paraneoptera</taxon>
        <taxon>Hemiptera</taxon>
        <taxon>Heteroptera</taxon>
        <taxon>Panheteroptera</taxon>
        <taxon>Cimicomorpha</taxon>
        <taxon>Miridae</taxon>
        <taxon>Mirini</taxon>
        <taxon>Apolygus</taxon>
    </lineage>
</organism>
<comment type="caution">
    <text evidence="2">The sequence shown here is derived from an EMBL/GenBank/DDBJ whole genome shotgun (WGS) entry which is preliminary data.</text>
</comment>
<name>A0A8S9XRJ4_APOLU</name>
<dbReference type="AlphaFoldDB" id="A0A8S9XRJ4"/>
<keyword evidence="3" id="KW-1185">Reference proteome</keyword>
<sequence>MTYYPTSQIGHTGQNLLERIVSGVGASISGDWLVLFLPATVVHQFIVSFQSTNFPPFARVFLPVSHQDALNLKRIRQRQPEDVREAGLGGHAPSGNPKPALGNPDSWRLRLGQADCHNPGCSWYTCRRASETR</sequence>
<evidence type="ECO:0000313" key="2">
    <source>
        <dbReference type="EMBL" id="KAF6211682.1"/>
    </source>
</evidence>
<evidence type="ECO:0000256" key="1">
    <source>
        <dbReference type="SAM" id="MobiDB-lite"/>
    </source>
</evidence>
<protein>
    <submittedName>
        <fullName evidence="2">Uncharacterized protein</fullName>
    </submittedName>
</protein>
<evidence type="ECO:0000313" key="3">
    <source>
        <dbReference type="Proteomes" id="UP000466442"/>
    </source>
</evidence>
<dbReference type="Proteomes" id="UP000466442">
    <property type="component" value="Unassembled WGS sequence"/>
</dbReference>